<dbReference type="InterPro" id="IPR022764">
    <property type="entry name" value="Peptidase_S54_rhomboid_dom"/>
</dbReference>
<comment type="similarity">
    <text evidence="3">Belongs to the peptidase S54 family.</text>
</comment>
<evidence type="ECO:0000256" key="8">
    <source>
        <dbReference type="SAM" id="Phobius"/>
    </source>
</evidence>
<evidence type="ECO:0000259" key="9">
    <source>
        <dbReference type="Pfam" id="PF01694"/>
    </source>
</evidence>
<feature type="domain" description="Peptidase S54 rhomboid" evidence="9">
    <location>
        <begin position="59"/>
        <end position="200"/>
    </location>
</feature>
<name>A0A8J5UVM6_9ASCO</name>
<evidence type="ECO:0000256" key="2">
    <source>
        <dbReference type="ARBA" id="ARBA00004257"/>
    </source>
</evidence>
<keyword evidence="11" id="KW-1185">Reference proteome</keyword>
<proteinExistence type="inferred from homology"/>
<dbReference type="GO" id="GO:0016020">
    <property type="term" value="C:membrane"/>
    <property type="evidence" value="ECO:0007669"/>
    <property type="project" value="InterPro"/>
</dbReference>
<dbReference type="EMBL" id="JAGSYN010000267">
    <property type="protein sequence ID" value="KAG7661129.1"/>
    <property type="molecule type" value="Genomic_DNA"/>
</dbReference>
<evidence type="ECO:0000256" key="3">
    <source>
        <dbReference type="ARBA" id="ARBA00009045"/>
    </source>
</evidence>
<dbReference type="GeneID" id="73472166"/>
<feature type="transmembrane region" description="Helical" evidence="8">
    <location>
        <begin position="183"/>
        <end position="204"/>
    </location>
</feature>
<accession>A0A8J5UVM6</accession>
<evidence type="ECO:0000256" key="7">
    <source>
        <dbReference type="ARBA" id="ARBA00042081"/>
    </source>
</evidence>
<dbReference type="OrthoDB" id="10257275at2759"/>
<evidence type="ECO:0000256" key="1">
    <source>
        <dbReference type="ARBA" id="ARBA00000156"/>
    </source>
</evidence>
<protein>
    <recommendedName>
        <fullName evidence="6">Rhomboid-type serine protease 2</fullName>
        <ecNumber evidence="4">3.4.21.105</ecNumber>
    </recommendedName>
    <alternativeName>
        <fullName evidence="7">Rhomboid protein 2</fullName>
    </alternativeName>
</protein>
<gene>
    <name evidence="10" type="ORF">J8A68_005366</name>
</gene>
<keyword evidence="8" id="KW-1133">Transmembrane helix</keyword>
<evidence type="ECO:0000256" key="6">
    <source>
        <dbReference type="ARBA" id="ARBA00039804"/>
    </source>
</evidence>
<feature type="transmembrane region" description="Helical" evidence="8">
    <location>
        <begin position="93"/>
        <end position="115"/>
    </location>
</feature>
<reference evidence="10 11" key="1">
    <citation type="journal article" date="2021" name="DNA Res.">
        <title>Genome analysis of Candida subhashii reveals its hybrid nature and dual mitochondrial genome conformations.</title>
        <authorList>
            <person name="Mixao V."/>
            <person name="Hegedusova E."/>
            <person name="Saus E."/>
            <person name="Pryszcz L.P."/>
            <person name="Cillingova A."/>
            <person name="Nosek J."/>
            <person name="Gabaldon T."/>
        </authorList>
    </citation>
    <scope>NUCLEOTIDE SEQUENCE [LARGE SCALE GENOMIC DNA]</scope>
    <source>
        <strain evidence="10 11">CBS 10753</strain>
    </source>
</reference>
<dbReference type="EC" id="3.4.21.105" evidence="4"/>
<keyword evidence="8" id="KW-0812">Transmembrane</keyword>
<dbReference type="PANTHER" id="PTHR43066">
    <property type="entry name" value="RHOMBOID-RELATED PROTEIN"/>
    <property type="match status" value="1"/>
</dbReference>
<dbReference type="Proteomes" id="UP000694255">
    <property type="component" value="Unassembled WGS sequence"/>
</dbReference>
<comment type="catalytic activity">
    <reaction evidence="1">
        <text>Cleaves type-1 transmembrane domains using a catalytic dyad composed of serine and histidine that are contributed by different transmembrane domains.</text>
        <dbReference type="EC" id="3.4.21.105"/>
    </reaction>
</comment>
<dbReference type="AlphaFoldDB" id="A0A8J5UVM6"/>
<comment type="caution">
    <text evidence="10">The sequence shown here is derived from an EMBL/GenBank/DDBJ whole genome shotgun (WGS) entry which is preliminary data.</text>
</comment>
<evidence type="ECO:0000256" key="5">
    <source>
        <dbReference type="ARBA" id="ARBA00037147"/>
    </source>
</evidence>
<feature type="transmembrane region" description="Helical" evidence="8">
    <location>
        <begin position="20"/>
        <end position="39"/>
    </location>
</feature>
<sequence length="281" mass="31143">MMNFMEIISSDPGAKKIPALTLGLIVFTLFLYLLQVYGVSFDNLILYPNAPLEFNLNSISLYPLIHVNFIHWFLNICSIATPLARFEQTHGTIYTGITLNLLAVIAAIQYCIVGMFVYPNVGVVGLSGIAFSLFSFLAYKEHQHQPVIKCFHIGAFEVKIYAIIVPFIVAVLFIFLMPGSSFFGHLAGISTGYLLALGYLKVLYPPSKVLLFIEDKLSSGIDLLEPLVDYYKENDSVHVRSAQYSSLFMNDIESSAMNSNPSVVPPAYLSETRVLGTSENA</sequence>
<evidence type="ECO:0000256" key="4">
    <source>
        <dbReference type="ARBA" id="ARBA00013039"/>
    </source>
</evidence>
<keyword evidence="8" id="KW-0472">Membrane</keyword>
<feature type="transmembrane region" description="Helical" evidence="8">
    <location>
        <begin position="160"/>
        <end position="177"/>
    </location>
</feature>
<organism evidence="10 11">
    <name type="scientific">[Candida] subhashii</name>
    <dbReference type="NCBI Taxonomy" id="561895"/>
    <lineage>
        <taxon>Eukaryota</taxon>
        <taxon>Fungi</taxon>
        <taxon>Dikarya</taxon>
        <taxon>Ascomycota</taxon>
        <taxon>Saccharomycotina</taxon>
        <taxon>Pichiomycetes</taxon>
        <taxon>Debaryomycetaceae</taxon>
        <taxon>Spathaspora</taxon>
    </lineage>
</organism>
<evidence type="ECO:0000313" key="11">
    <source>
        <dbReference type="Proteomes" id="UP000694255"/>
    </source>
</evidence>
<dbReference type="GO" id="GO:0004252">
    <property type="term" value="F:serine-type endopeptidase activity"/>
    <property type="evidence" value="ECO:0007669"/>
    <property type="project" value="InterPro"/>
</dbReference>
<evidence type="ECO:0000313" key="10">
    <source>
        <dbReference type="EMBL" id="KAG7661129.1"/>
    </source>
</evidence>
<dbReference type="Pfam" id="PF01694">
    <property type="entry name" value="Rhomboid"/>
    <property type="match status" value="1"/>
</dbReference>
<dbReference type="GO" id="GO:0005794">
    <property type="term" value="C:Golgi apparatus"/>
    <property type="evidence" value="ECO:0007669"/>
    <property type="project" value="UniProtKB-SubCell"/>
</dbReference>
<comment type="subcellular location">
    <subcellularLocation>
        <location evidence="2">Golgi apparatus</location>
        <location evidence="2">cis-Golgi network membrane</location>
        <topology evidence="2">Multi-pass membrane protein</topology>
    </subcellularLocation>
</comment>
<comment type="function">
    <text evidence="5">Probable rhomboid-type serine protease that catalyzes intramembrane proteolysis.</text>
</comment>
<feature type="transmembrane region" description="Helical" evidence="8">
    <location>
        <begin position="121"/>
        <end position="139"/>
    </location>
</feature>
<dbReference type="RefSeq" id="XP_049261362.1">
    <property type="nucleotide sequence ID" value="XM_049409424.1"/>
</dbReference>
<dbReference type="PANTHER" id="PTHR43066:SF1">
    <property type="entry name" value="RHOMBOID PROTEIN 2"/>
    <property type="match status" value="1"/>
</dbReference>
<feature type="transmembrane region" description="Helical" evidence="8">
    <location>
        <begin position="59"/>
        <end position="81"/>
    </location>
</feature>